<dbReference type="InParanoid" id="A0A1Z5JHY7"/>
<feature type="compositionally biased region" description="Basic residues" evidence="1">
    <location>
        <begin position="66"/>
        <end position="82"/>
    </location>
</feature>
<accession>A0A1Z5JHY7</accession>
<evidence type="ECO:0000313" key="2">
    <source>
        <dbReference type="EMBL" id="GAX13614.1"/>
    </source>
</evidence>
<reference evidence="2 3" key="1">
    <citation type="journal article" date="2015" name="Plant Cell">
        <title>Oil accumulation by the oleaginous diatom Fistulifera solaris as revealed by the genome and transcriptome.</title>
        <authorList>
            <person name="Tanaka T."/>
            <person name="Maeda Y."/>
            <person name="Veluchamy A."/>
            <person name="Tanaka M."/>
            <person name="Abida H."/>
            <person name="Marechal E."/>
            <person name="Bowler C."/>
            <person name="Muto M."/>
            <person name="Sunaga Y."/>
            <person name="Tanaka M."/>
            <person name="Yoshino T."/>
            <person name="Taniguchi T."/>
            <person name="Fukuda Y."/>
            <person name="Nemoto M."/>
            <person name="Matsumoto M."/>
            <person name="Wong P.S."/>
            <person name="Aburatani S."/>
            <person name="Fujibuchi W."/>
        </authorList>
    </citation>
    <scope>NUCLEOTIDE SEQUENCE [LARGE SCALE GENOMIC DNA]</scope>
    <source>
        <strain evidence="2 3">JPCC DA0580</strain>
    </source>
</reference>
<feature type="compositionally biased region" description="Polar residues" evidence="1">
    <location>
        <begin position="1"/>
        <end position="15"/>
    </location>
</feature>
<proteinExistence type="predicted"/>
<dbReference type="Proteomes" id="UP000198406">
    <property type="component" value="Unassembled WGS sequence"/>
</dbReference>
<protein>
    <submittedName>
        <fullName evidence="2">Uncharacterized protein</fullName>
    </submittedName>
</protein>
<dbReference type="OrthoDB" id="55946at2759"/>
<comment type="caution">
    <text evidence="2">The sequence shown here is derived from an EMBL/GenBank/DDBJ whole genome shotgun (WGS) entry which is preliminary data.</text>
</comment>
<keyword evidence="3" id="KW-1185">Reference proteome</keyword>
<name>A0A1Z5JHY7_FISSO</name>
<gene>
    <name evidence="2" type="ORF">FisN_14Lh378</name>
</gene>
<feature type="region of interest" description="Disordered" evidence="1">
    <location>
        <begin position="806"/>
        <end position="825"/>
    </location>
</feature>
<evidence type="ECO:0000313" key="3">
    <source>
        <dbReference type="Proteomes" id="UP000198406"/>
    </source>
</evidence>
<feature type="region of interest" description="Disordered" evidence="1">
    <location>
        <begin position="1"/>
        <end position="85"/>
    </location>
</feature>
<sequence length="1611" mass="181987">MADDQFSINAKSTAETLGEETQEIRQYPLPTPQRARSPLRASVYDTETPLRRNIKEPLIPPSTAKSRSKSRNKTRVRRKRRIPGRDFQHPQDMIAAPCITVSLPHRVAFERNTLSLDEKTYNLHAKNKRSPSLGHLYWIQRLQSVTKIRQVQFQNVLPDQYQAILPDTSELPSPAPTLSHKKIRLPHRADVGFPNATPEEIESKQIEIRNETVQEEASLRLIALVADLGRQVAEQKIPERSVPPKTIYSILTPPLQSIPSTSQGWRPRLFHDRPSFLEYLYVHCEAPDGCLALYNRALRKVSEDFWYSKGQKGIFGIPSGCEETLLLVWRPQQAADEAFGVVTISYRHWPNLQEIHMSVYSGHFTFERLQSIMSGLDVTDSDASVAKKKGVMGRMFRTPQKPTKTMSPTPDYSSTTYKVRISFLGGDFLQPLLSKPEQDTETTTNRLLADVSGDFAVALDKQDSEQPSSTKKKRSHLLRLPKATQPAAYFAAAEFREVLYLPASPRYDYDRPFSYWSLVNLMYLYPRVLQITSGRTFKHEEGVSIHMRACKIEGEHAVTIAKSFYSTSSQANLLDEVNLDVTAYSFSPGSSVVLQDEYKLRLPVSLDKRFVLQVLLLSSSKEIREEVQVPLCSYSSTKSGKVRALTLIPNGIHRLKLGDFQLQLESRLVSAVHVSDPCVAAWLRDCPQLYTELNERSQASATKEDQFDSVLSEASESAVLAHFRPLFYSHLWNFTQGNVEPGLSQLSSFFDLLDKSKQALGKNRLPNFIKSLWDEYDEIFLTDKAGPVLDNDTTDKLHNTQEDFFEDDNSNESQAPFRNNKKGPVFSRLDKRRKDTMRALMPSGTPFSRTAYGASKTDRMRLEAELQLKSQSFALTPFFEDDETIATMPSVLTDSRSFIDSSAGHSERFFSPRSSHRNIIKTPFPVSTGLQSDNNENEFATRVKTVAKVILAPCVGPSFSSILSSNMTLGAASCFETQAAKEKLKEDSSDKESKAFCVYPGSDDDQSRELIEEGEHHLTSKSSFRGVIDSPLLRFSLTFELENQIPSGVCEYVYESIIIMWLRAWLDHVELIFREQASTAKGAATFSIPPYKFTDINAGTIFRFYGHMDLLLPLCLKSFIFRYTNNVEHLFPPVTKVIVDHGHMLLLEPFAELLARGLVGEVLSGLESFTSREESLQRALQRSDIVLDFLIGLVSFLHPEHSRVLVSKFLHTLRNGETEHLGSDVSDINFRWDEESLHRVRCCREIRIHTIEALLMLPAFVNLNYPLKYSGHADNLQAPKVVWLQQYQDCDMKLGNPISNEDSDCSLNKLPQSGWLAELLIGEGLSVSSLSSEAIVAEAIAQLEVTSTGSTTSTMSLRKRPGATLSRDDLLMLQSLGLKAISVVYELGFRRHALDRRYQSNSARERTAALFASVVMNKCLSSVKWLSKMDPTQKIRSLWLLSFIFVLQEAPDSLLRHYLRRCCDSQNMRIHRFVRLLRLCSATFQTFTESHGNFSPSNFNSVVAPWLLQESFNTICATAIMIIEECIGLTSNDPPQQEKLLQGILDLLLNVLTSPQSSVTHLRVAGGALQVLETFGAPRFVAFVGQNLQHWIRILISLMNSVSLSKWLLEK</sequence>
<evidence type="ECO:0000256" key="1">
    <source>
        <dbReference type="SAM" id="MobiDB-lite"/>
    </source>
</evidence>
<organism evidence="2 3">
    <name type="scientific">Fistulifera solaris</name>
    <name type="common">Oleaginous diatom</name>
    <dbReference type="NCBI Taxonomy" id="1519565"/>
    <lineage>
        <taxon>Eukaryota</taxon>
        <taxon>Sar</taxon>
        <taxon>Stramenopiles</taxon>
        <taxon>Ochrophyta</taxon>
        <taxon>Bacillariophyta</taxon>
        <taxon>Bacillariophyceae</taxon>
        <taxon>Bacillariophycidae</taxon>
        <taxon>Naviculales</taxon>
        <taxon>Naviculaceae</taxon>
        <taxon>Fistulifera</taxon>
    </lineage>
</organism>
<dbReference type="EMBL" id="BDSP01000071">
    <property type="protein sequence ID" value="GAX13614.1"/>
    <property type="molecule type" value="Genomic_DNA"/>
</dbReference>